<feature type="signal peptide" evidence="12">
    <location>
        <begin position="1"/>
        <end position="22"/>
    </location>
</feature>
<dbReference type="EMBL" id="JACHLI010000001">
    <property type="protein sequence ID" value="MBB4861253.1"/>
    <property type="molecule type" value="Genomic_DNA"/>
</dbReference>
<dbReference type="PANTHER" id="PTHR37425">
    <property type="match status" value="1"/>
</dbReference>
<evidence type="ECO:0000256" key="8">
    <source>
        <dbReference type="ARBA" id="ARBA00023049"/>
    </source>
</evidence>
<dbReference type="AlphaFoldDB" id="A0A7W7KFF6"/>
<keyword evidence="8" id="KW-0482">Metalloprotease</keyword>
<protein>
    <recommendedName>
        <fullName evidence="11">Murein endopeptidase K</fullName>
    </recommendedName>
</protein>
<accession>A0A7W7KFF6</accession>
<organism evidence="13 14">
    <name type="scientific">Pseudomonas nitroreducens</name>
    <dbReference type="NCBI Taxonomy" id="46680"/>
    <lineage>
        <taxon>Bacteria</taxon>
        <taxon>Pseudomonadati</taxon>
        <taxon>Pseudomonadota</taxon>
        <taxon>Gammaproteobacteria</taxon>
        <taxon>Pseudomonadales</taxon>
        <taxon>Pseudomonadaceae</taxon>
        <taxon>Pseudomonas</taxon>
    </lineage>
</organism>
<dbReference type="Gene3D" id="3.30.1380.10">
    <property type="match status" value="1"/>
</dbReference>
<dbReference type="Proteomes" id="UP000566995">
    <property type="component" value="Unassembled WGS sequence"/>
</dbReference>
<evidence type="ECO:0000256" key="2">
    <source>
        <dbReference type="ARBA" id="ARBA00004776"/>
    </source>
</evidence>
<evidence type="ECO:0000256" key="5">
    <source>
        <dbReference type="ARBA" id="ARBA00022729"/>
    </source>
</evidence>
<evidence type="ECO:0000313" key="14">
    <source>
        <dbReference type="Proteomes" id="UP000566995"/>
    </source>
</evidence>
<keyword evidence="7" id="KW-0862">Zinc</keyword>
<comment type="similarity">
    <text evidence="10">Belongs to the peptidase M15 family.</text>
</comment>
<name>A0A7W7KFF6_PSENT</name>
<evidence type="ECO:0000256" key="12">
    <source>
        <dbReference type="SAM" id="SignalP"/>
    </source>
</evidence>
<evidence type="ECO:0000256" key="3">
    <source>
        <dbReference type="ARBA" id="ARBA00022670"/>
    </source>
</evidence>
<comment type="cofactor">
    <cofactor evidence="1">
        <name>Zn(2+)</name>
        <dbReference type="ChEBI" id="CHEBI:29105"/>
    </cofactor>
</comment>
<dbReference type="InterPro" id="IPR009045">
    <property type="entry name" value="Zn_M74/Hedgehog-like"/>
</dbReference>
<comment type="pathway">
    <text evidence="2">Cell wall biogenesis; cell wall polysaccharide biosynthesis.</text>
</comment>
<gene>
    <name evidence="13" type="ORF">HNP46_000064</name>
</gene>
<dbReference type="GO" id="GO:0008237">
    <property type="term" value="F:metallopeptidase activity"/>
    <property type="evidence" value="ECO:0007669"/>
    <property type="project" value="UniProtKB-KW"/>
</dbReference>
<evidence type="ECO:0000256" key="9">
    <source>
        <dbReference type="ARBA" id="ARBA00023316"/>
    </source>
</evidence>
<evidence type="ECO:0000256" key="7">
    <source>
        <dbReference type="ARBA" id="ARBA00022833"/>
    </source>
</evidence>
<sequence length="185" mass="20820">MKRLLACLMLCVATLASPLLQAGQAPVDWRIALLSQDRCLNLYRQSTKERVNACYWYKRTGLDAVGYAKANYILRDAEERVQTRMDVKLLDVLFLIQQWLIAEGRNSDIHVLSGFRTPAHNKRLEASAKDSQHLHGKAADIFIPGLKTNLLAAMSRVIGVGGVGIYPVKNFVHVDTGNVRVWVYR</sequence>
<comment type="caution">
    <text evidence="13">The sequence shown here is derived from an EMBL/GenBank/DDBJ whole genome shotgun (WGS) entry which is preliminary data.</text>
</comment>
<dbReference type="GO" id="GO:0046872">
    <property type="term" value="F:metal ion binding"/>
    <property type="evidence" value="ECO:0007669"/>
    <property type="project" value="UniProtKB-KW"/>
</dbReference>
<feature type="chain" id="PRO_5030509365" description="Murein endopeptidase K" evidence="12">
    <location>
        <begin position="23"/>
        <end position="185"/>
    </location>
</feature>
<keyword evidence="6" id="KW-0378">Hydrolase</keyword>
<keyword evidence="3" id="KW-0645">Protease</keyword>
<keyword evidence="4" id="KW-0479">Metal-binding</keyword>
<evidence type="ECO:0000256" key="4">
    <source>
        <dbReference type="ARBA" id="ARBA00022723"/>
    </source>
</evidence>
<evidence type="ECO:0000313" key="13">
    <source>
        <dbReference type="EMBL" id="MBB4861253.1"/>
    </source>
</evidence>
<dbReference type="GO" id="GO:0071555">
    <property type="term" value="P:cell wall organization"/>
    <property type="evidence" value="ECO:0007669"/>
    <property type="project" value="UniProtKB-KW"/>
</dbReference>
<dbReference type="GO" id="GO:0006508">
    <property type="term" value="P:proteolysis"/>
    <property type="evidence" value="ECO:0007669"/>
    <property type="project" value="UniProtKB-KW"/>
</dbReference>
<dbReference type="InterPro" id="IPR010275">
    <property type="entry name" value="MepK"/>
</dbReference>
<dbReference type="RefSeq" id="WP_260403053.1">
    <property type="nucleotide sequence ID" value="NZ_JACHLI010000001.1"/>
</dbReference>
<proteinExistence type="inferred from homology"/>
<evidence type="ECO:0000256" key="10">
    <source>
        <dbReference type="ARBA" id="ARBA00093448"/>
    </source>
</evidence>
<dbReference type="PANTHER" id="PTHR37425:SF1">
    <property type="entry name" value="OUTER MEMBRANE PROTEIN"/>
    <property type="match status" value="1"/>
</dbReference>
<evidence type="ECO:0000256" key="1">
    <source>
        <dbReference type="ARBA" id="ARBA00001947"/>
    </source>
</evidence>
<evidence type="ECO:0000256" key="11">
    <source>
        <dbReference type="ARBA" id="ARBA00093666"/>
    </source>
</evidence>
<reference evidence="13 14" key="1">
    <citation type="submission" date="2020-08" db="EMBL/GenBank/DDBJ databases">
        <title>Functional genomics of gut bacteria from endangered species of beetles.</title>
        <authorList>
            <person name="Carlos-Shanley C."/>
        </authorList>
    </citation>
    <scope>NUCLEOTIDE SEQUENCE [LARGE SCALE GENOMIC DNA]</scope>
    <source>
        <strain evidence="13 14">S00179</strain>
    </source>
</reference>
<keyword evidence="5 12" id="KW-0732">Signal</keyword>
<evidence type="ECO:0000256" key="6">
    <source>
        <dbReference type="ARBA" id="ARBA00022801"/>
    </source>
</evidence>
<dbReference type="SUPFAM" id="SSF55166">
    <property type="entry name" value="Hedgehog/DD-peptidase"/>
    <property type="match status" value="1"/>
</dbReference>
<dbReference type="Pfam" id="PF05951">
    <property type="entry name" value="Peptidase_M15_2"/>
    <property type="match status" value="1"/>
</dbReference>
<keyword evidence="9" id="KW-0961">Cell wall biogenesis/degradation</keyword>